<name>A0ABM3QWN4_SPIOL</name>
<evidence type="ECO:0000313" key="4">
    <source>
        <dbReference type="RefSeq" id="XP_056687782.1"/>
    </source>
</evidence>
<protein>
    <recommendedName>
        <fullName evidence="2">RNase H type-1 domain-containing protein</fullName>
    </recommendedName>
</protein>
<keyword evidence="3" id="KW-1185">Reference proteome</keyword>
<reference evidence="3" key="1">
    <citation type="journal article" date="2021" name="Nat. Commun.">
        <title>Genomic analyses provide insights into spinach domestication and the genetic basis of agronomic traits.</title>
        <authorList>
            <person name="Cai X."/>
            <person name="Sun X."/>
            <person name="Xu C."/>
            <person name="Sun H."/>
            <person name="Wang X."/>
            <person name="Ge C."/>
            <person name="Zhang Z."/>
            <person name="Wang Q."/>
            <person name="Fei Z."/>
            <person name="Jiao C."/>
            <person name="Wang Q."/>
        </authorList>
    </citation>
    <scope>NUCLEOTIDE SEQUENCE [LARGE SCALE GENOMIC DNA]</scope>
    <source>
        <strain evidence="3">cv. Varoflay</strain>
    </source>
</reference>
<dbReference type="InterPro" id="IPR052929">
    <property type="entry name" value="RNase_H-like_EbsB-rel"/>
</dbReference>
<dbReference type="GeneID" id="130462845"/>
<feature type="domain" description="RNase H type-1" evidence="2">
    <location>
        <begin position="287"/>
        <end position="341"/>
    </location>
</feature>
<proteinExistence type="predicted"/>
<dbReference type="Pfam" id="PF13456">
    <property type="entry name" value="RVT_3"/>
    <property type="match status" value="1"/>
</dbReference>
<gene>
    <name evidence="4" type="primary">LOC130462845</name>
</gene>
<accession>A0ABM3QWN4</accession>
<dbReference type="Proteomes" id="UP000813463">
    <property type="component" value="Chromosome 1"/>
</dbReference>
<sequence>MVDIAANVERVVLLREAKNVGYKRRNENQSQGGAKKPNQGYQGNQRRNDVGNKGQGYRGNQNNRAQECAKCGRRGHIEIRSSFLPFEAEEILNMPITTVAFKDEVVWNYEKSGCYSVKSGYHFINYYRYTLEGEASGALPTNKGLHKRVESISPICGRCLKGEESSLHAVWECSFVRGVWEECGVGEVINCLRVGYVVDWVSWWLHHCKEEEKEEISMVAWNVWNERNGVIHGKVPRHPAEVVAAATSLLAAYTRTRDEKGVMKGDVGRARDDAKWKPLGVNYLKINVDGETFKEVGVGMGVVIRDHEGNVVRVACQQVQHKWEANVTKAKSIILGLKMAL</sequence>
<dbReference type="InterPro" id="IPR002156">
    <property type="entry name" value="RNaseH_domain"/>
</dbReference>
<evidence type="ECO:0000256" key="1">
    <source>
        <dbReference type="SAM" id="MobiDB-lite"/>
    </source>
</evidence>
<evidence type="ECO:0000313" key="3">
    <source>
        <dbReference type="Proteomes" id="UP000813463"/>
    </source>
</evidence>
<dbReference type="PANTHER" id="PTHR47074:SF48">
    <property type="entry name" value="POLYNUCLEOTIDYL TRANSFERASE, RIBONUCLEASE H-LIKE SUPERFAMILY PROTEIN"/>
    <property type="match status" value="1"/>
</dbReference>
<reference evidence="4" key="2">
    <citation type="submission" date="2025-08" db="UniProtKB">
        <authorList>
            <consortium name="RefSeq"/>
        </authorList>
    </citation>
    <scope>IDENTIFICATION</scope>
    <source>
        <tissue evidence="4">Leaf</tissue>
    </source>
</reference>
<dbReference type="RefSeq" id="XP_056687782.1">
    <property type="nucleotide sequence ID" value="XM_056831804.1"/>
</dbReference>
<feature type="region of interest" description="Disordered" evidence="1">
    <location>
        <begin position="22"/>
        <end position="64"/>
    </location>
</feature>
<organism evidence="3 4">
    <name type="scientific">Spinacia oleracea</name>
    <name type="common">Spinach</name>
    <dbReference type="NCBI Taxonomy" id="3562"/>
    <lineage>
        <taxon>Eukaryota</taxon>
        <taxon>Viridiplantae</taxon>
        <taxon>Streptophyta</taxon>
        <taxon>Embryophyta</taxon>
        <taxon>Tracheophyta</taxon>
        <taxon>Spermatophyta</taxon>
        <taxon>Magnoliopsida</taxon>
        <taxon>eudicotyledons</taxon>
        <taxon>Gunneridae</taxon>
        <taxon>Pentapetalae</taxon>
        <taxon>Caryophyllales</taxon>
        <taxon>Chenopodiaceae</taxon>
        <taxon>Chenopodioideae</taxon>
        <taxon>Anserineae</taxon>
        <taxon>Spinacia</taxon>
    </lineage>
</organism>
<evidence type="ECO:0000259" key="2">
    <source>
        <dbReference type="Pfam" id="PF13456"/>
    </source>
</evidence>
<dbReference type="PANTHER" id="PTHR47074">
    <property type="entry name" value="BNAC02G40300D PROTEIN"/>
    <property type="match status" value="1"/>
</dbReference>